<dbReference type="KEGG" id="nsg:H3L94_02050"/>
<dbReference type="AlphaFoldDB" id="A0A7D7RN99"/>
<keyword evidence="1" id="KW-0732">Signal</keyword>
<name>A0A7D7RN99_9NEIS</name>
<dbReference type="PANTHER" id="PTHR36302">
    <property type="entry name" value="BLR7088 PROTEIN"/>
    <property type="match status" value="1"/>
</dbReference>
<dbReference type="Proteomes" id="UP000514752">
    <property type="component" value="Chromosome"/>
</dbReference>
<dbReference type="PANTHER" id="PTHR36302:SF1">
    <property type="entry name" value="COPPER CHAPERONE PCU(A)C"/>
    <property type="match status" value="1"/>
</dbReference>
<protein>
    <submittedName>
        <fullName evidence="2">Copper chaperone PCu(A)C</fullName>
    </submittedName>
</protein>
<evidence type="ECO:0000313" key="2">
    <source>
        <dbReference type="EMBL" id="QMT40862.1"/>
    </source>
</evidence>
<organism evidence="2 3">
    <name type="scientific">Neisseria shayeganii</name>
    <dbReference type="NCBI Taxonomy" id="607712"/>
    <lineage>
        <taxon>Bacteria</taxon>
        <taxon>Pseudomonadati</taxon>
        <taxon>Pseudomonadota</taxon>
        <taxon>Betaproteobacteria</taxon>
        <taxon>Neisseriales</taxon>
        <taxon>Neisseriaceae</taxon>
        <taxon>Neisseria</taxon>
    </lineage>
</organism>
<feature type="chain" id="PRO_5027609778" evidence="1">
    <location>
        <begin position="33"/>
        <end position="172"/>
    </location>
</feature>
<accession>A0A7D7RN99</accession>
<dbReference type="Pfam" id="PF04314">
    <property type="entry name" value="PCuAC"/>
    <property type="match status" value="1"/>
</dbReference>
<dbReference type="InterPro" id="IPR058248">
    <property type="entry name" value="Lxx211020-like"/>
</dbReference>
<dbReference type="InterPro" id="IPR007410">
    <property type="entry name" value="LpqE-like"/>
</dbReference>
<dbReference type="Gene3D" id="2.60.40.1890">
    <property type="entry name" value="PCu(A)C copper chaperone"/>
    <property type="match status" value="1"/>
</dbReference>
<feature type="signal peptide" evidence="1">
    <location>
        <begin position="1"/>
        <end position="32"/>
    </location>
</feature>
<sequence>MGPAVYDLCKQEQMLMKQVLLAALALVSAAAAQTDIHVRDAWARFTVPGQQAGGVFMQLHNDGRTDALVGGSSPLAEKVEIHTHSMREGRMQMHEIEGGLPLAEGGRAELKPGGYHVMLIGLKQPLAGGLRFPLTLHFRHAPAKTVTVTVKTPAQEAAQPGGHGHHHHDHSH</sequence>
<proteinExistence type="predicted"/>
<dbReference type="InterPro" id="IPR036182">
    <property type="entry name" value="PCuAC_sf"/>
</dbReference>
<evidence type="ECO:0000313" key="3">
    <source>
        <dbReference type="Proteomes" id="UP000514752"/>
    </source>
</evidence>
<dbReference type="SUPFAM" id="SSF110087">
    <property type="entry name" value="DR1885-like metal-binding protein"/>
    <property type="match status" value="1"/>
</dbReference>
<evidence type="ECO:0000256" key="1">
    <source>
        <dbReference type="SAM" id="SignalP"/>
    </source>
</evidence>
<gene>
    <name evidence="2" type="ORF">H3L94_02050</name>
</gene>
<reference evidence="2 3" key="1">
    <citation type="submission" date="2020-07" db="EMBL/GenBank/DDBJ databases">
        <title>Genomic diversity of species in the Neisseriaceae family.</title>
        <authorList>
            <person name="Vincent A.T."/>
            <person name="Bernet E."/>
            <person name="Veyrier F.J."/>
        </authorList>
    </citation>
    <scope>NUCLEOTIDE SEQUENCE [LARGE SCALE GENOMIC DNA]</scope>
    <source>
        <strain evidence="2 3">DSM 22244</strain>
    </source>
</reference>
<dbReference type="EMBL" id="CP059567">
    <property type="protein sequence ID" value="QMT40862.1"/>
    <property type="molecule type" value="Genomic_DNA"/>
</dbReference>